<feature type="transmembrane region" description="Helical" evidence="1">
    <location>
        <begin position="48"/>
        <end position="74"/>
    </location>
</feature>
<keyword evidence="1" id="KW-0812">Transmembrane</keyword>
<keyword evidence="1" id="KW-1133">Transmembrane helix</keyword>
<feature type="transmembrane region" description="Helical" evidence="1">
    <location>
        <begin position="23"/>
        <end position="42"/>
    </location>
</feature>
<keyword evidence="1" id="KW-0472">Membrane</keyword>
<name>A0ABP5R2M2_9MICO</name>
<keyword evidence="3" id="KW-1185">Reference proteome</keyword>
<reference evidence="3" key="1">
    <citation type="journal article" date="2019" name="Int. J. Syst. Evol. Microbiol.">
        <title>The Global Catalogue of Microorganisms (GCM) 10K type strain sequencing project: providing services to taxonomists for standard genome sequencing and annotation.</title>
        <authorList>
            <consortium name="The Broad Institute Genomics Platform"/>
            <consortium name="The Broad Institute Genome Sequencing Center for Infectious Disease"/>
            <person name="Wu L."/>
            <person name="Ma J."/>
        </authorList>
    </citation>
    <scope>NUCLEOTIDE SEQUENCE [LARGE SCALE GENOMIC DNA]</scope>
    <source>
        <strain evidence="3">JCM 16117</strain>
    </source>
</reference>
<dbReference type="EMBL" id="BAAAQY010000012">
    <property type="protein sequence ID" value="GAA2246941.1"/>
    <property type="molecule type" value="Genomic_DNA"/>
</dbReference>
<dbReference type="Proteomes" id="UP001500929">
    <property type="component" value="Unassembled WGS sequence"/>
</dbReference>
<organism evidence="2 3">
    <name type="scientific">Herbiconiux moechotypicola</name>
    <dbReference type="NCBI Taxonomy" id="637393"/>
    <lineage>
        <taxon>Bacteria</taxon>
        <taxon>Bacillati</taxon>
        <taxon>Actinomycetota</taxon>
        <taxon>Actinomycetes</taxon>
        <taxon>Micrococcales</taxon>
        <taxon>Microbacteriaceae</taxon>
        <taxon>Herbiconiux</taxon>
    </lineage>
</organism>
<proteinExistence type="predicted"/>
<evidence type="ECO:0000256" key="1">
    <source>
        <dbReference type="SAM" id="Phobius"/>
    </source>
</evidence>
<evidence type="ECO:0000313" key="2">
    <source>
        <dbReference type="EMBL" id="GAA2246941.1"/>
    </source>
</evidence>
<feature type="transmembrane region" description="Helical" evidence="1">
    <location>
        <begin position="119"/>
        <end position="138"/>
    </location>
</feature>
<sequence length="172" mass="18179">MPESAVPEGAVPEQRAERLKERIYITFTALAVVLALSSHAIGLDPGQAALTLLISVGGAVLAVFCADVVAHIAVHRVLPTAAEMRHMFAVSFGALGVIVLPMIFIGLAALGHWSIEGSLRATVIALIASLAVIGFLAVRRVRLSWWKRLIVLLLEVALGLAVVGLELLAHTL</sequence>
<evidence type="ECO:0000313" key="3">
    <source>
        <dbReference type="Proteomes" id="UP001500929"/>
    </source>
</evidence>
<comment type="caution">
    <text evidence="2">The sequence shown here is derived from an EMBL/GenBank/DDBJ whole genome shotgun (WGS) entry which is preliminary data.</text>
</comment>
<evidence type="ECO:0008006" key="4">
    <source>
        <dbReference type="Google" id="ProtNLM"/>
    </source>
</evidence>
<feature type="transmembrane region" description="Helical" evidence="1">
    <location>
        <begin position="150"/>
        <end position="169"/>
    </location>
</feature>
<accession>A0ABP5R2M2</accession>
<gene>
    <name evidence="2" type="ORF">GCM10009851_35500</name>
</gene>
<protein>
    <recommendedName>
        <fullName evidence="4">Integral membrane protein</fullName>
    </recommendedName>
</protein>
<feature type="transmembrane region" description="Helical" evidence="1">
    <location>
        <begin position="86"/>
        <end position="113"/>
    </location>
</feature>